<evidence type="ECO:0000313" key="4">
    <source>
        <dbReference type="Proteomes" id="UP000317036"/>
    </source>
</evidence>
<proteinExistence type="predicted"/>
<evidence type="ECO:0000256" key="1">
    <source>
        <dbReference type="SAM" id="MobiDB-lite"/>
    </source>
</evidence>
<accession>A0A559KIW9</accession>
<comment type="caution">
    <text evidence="3">The sequence shown here is derived from an EMBL/GenBank/DDBJ whole genome shotgun (WGS) entry which is preliminary data.</text>
</comment>
<dbReference type="OrthoDB" id="9794671at2"/>
<reference evidence="3 4" key="1">
    <citation type="submission" date="2019-07" db="EMBL/GenBank/DDBJ databases">
        <authorList>
            <person name="Kim J."/>
        </authorList>
    </citation>
    <scope>NUCLEOTIDE SEQUENCE [LARGE SCALE GENOMIC DNA]</scope>
    <source>
        <strain evidence="3 4">JC52</strain>
    </source>
</reference>
<dbReference type="Pfam" id="PF05036">
    <property type="entry name" value="SPOR"/>
    <property type="match status" value="1"/>
</dbReference>
<dbReference type="PANTHER" id="PTHR30032:SF4">
    <property type="entry name" value="AMIDASE ENHANCER"/>
    <property type="match status" value="1"/>
</dbReference>
<feature type="compositionally biased region" description="Polar residues" evidence="1">
    <location>
        <begin position="599"/>
        <end position="618"/>
    </location>
</feature>
<organism evidence="3 4">
    <name type="scientific">Paenibacillus cremeus</name>
    <dbReference type="NCBI Taxonomy" id="2163881"/>
    <lineage>
        <taxon>Bacteria</taxon>
        <taxon>Bacillati</taxon>
        <taxon>Bacillota</taxon>
        <taxon>Bacilli</taxon>
        <taxon>Bacillales</taxon>
        <taxon>Paenibacillaceae</taxon>
        <taxon>Paenibacillus</taxon>
    </lineage>
</organism>
<feature type="region of interest" description="Disordered" evidence="1">
    <location>
        <begin position="597"/>
        <end position="621"/>
    </location>
</feature>
<dbReference type="InterPro" id="IPR013486">
    <property type="entry name" value="SpoIID/LytB"/>
</dbReference>
<dbReference type="Gene3D" id="3.30.70.1070">
    <property type="entry name" value="Sporulation related repeat"/>
    <property type="match status" value="1"/>
</dbReference>
<dbReference type="AlphaFoldDB" id="A0A559KIW9"/>
<feature type="domain" description="SPOR" evidence="2">
    <location>
        <begin position="82"/>
        <end position="161"/>
    </location>
</feature>
<dbReference type="GO" id="GO:0030288">
    <property type="term" value="C:outer membrane-bounded periplasmic space"/>
    <property type="evidence" value="ECO:0007669"/>
    <property type="project" value="TreeGrafter"/>
</dbReference>
<dbReference type="InterPro" id="IPR036680">
    <property type="entry name" value="SPOR-like_sf"/>
</dbReference>
<dbReference type="Pfam" id="PF08486">
    <property type="entry name" value="SpoIID"/>
    <property type="match status" value="1"/>
</dbReference>
<dbReference type="EMBL" id="VNJI01000001">
    <property type="protein sequence ID" value="TVY12049.1"/>
    <property type="molecule type" value="Genomic_DNA"/>
</dbReference>
<sequence>MSGGLVGAKGWTSFGGGPATAEAAVTVPKLDQIRVALFIDTGKYSDTVAAVTLSAAAGLQLSLRSAGGAKPVYTAAAKEPVRVYADGFYAQLPETGDAAKAGAQAQKLAAAGKAVGIVQRTKQGKPAYQVYLGPFATKEAASAEAAAQAGAAVSGPQRLSAGTYAGAAEAQAQAAAIAQAGFDADVALLDAGEAGAAAYAVLVGGAVDAAALQALKAQLAAALPAVALAPVDAAQGYALQRSELAVTADGTVPATGFAVGGPAKLWATTAAAQAADGVTVLERAGRSYRGGIELSRLNGKLAVINELPFEEYLYSVVSSELSKAWPLEALKAQAVAARTYALKQGVKYQIAHVTDTTLDQAYKGQTVEFPTAVQAVQATQGEVLADKSGLISPLFYSNAGGMTAESTEVWGNAVAYLKSMPSPDDGAEEGKKLWYRIVLPNGSYGYIHSDYARDTGLKNPAGLPYYESTGTGVSVRPAPYVDNAGNPAIFKVDIGDRFVVIDQVKESNAYSWIRGPFDASKAKDKLGSALPAGTGAIDHLEVSKRGPSGRALEVSANGQPLKAAYPDALRTMLWGLPSTRFEIEETGRYTILGADGKTRSQTSASPSIYAASGSNPGTEQKDSQLFVMDKDGKVRVATKSPQFIFRGTGLGHGLGMSQWGAKGYAELGYDYQKILQTYYVGVSIVKG</sequence>
<dbReference type="InterPro" id="IPR051922">
    <property type="entry name" value="Bact_Sporulation_Assoc"/>
</dbReference>
<name>A0A559KIW9_9BACL</name>
<dbReference type="Proteomes" id="UP000317036">
    <property type="component" value="Unassembled WGS sequence"/>
</dbReference>
<gene>
    <name evidence="3" type="ORF">FPZ49_01205</name>
</gene>
<dbReference type="GO" id="GO:0030435">
    <property type="term" value="P:sporulation resulting in formation of a cellular spore"/>
    <property type="evidence" value="ECO:0007669"/>
    <property type="project" value="InterPro"/>
</dbReference>
<dbReference type="InterPro" id="IPR007730">
    <property type="entry name" value="SPOR-like_dom"/>
</dbReference>
<dbReference type="NCBIfam" id="TIGR02669">
    <property type="entry name" value="SpoIID_LytB"/>
    <property type="match status" value="1"/>
</dbReference>
<dbReference type="InterPro" id="IPR013693">
    <property type="entry name" value="SpoIID/LytB_N"/>
</dbReference>
<dbReference type="GO" id="GO:0042834">
    <property type="term" value="F:peptidoglycan binding"/>
    <property type="evidence" value="ECO:0007669"/>
    <property type="project" value="InterPro"/>
</dbReference>
<keyword evidence="4" id="KW-1185">Reference proteome</keyword>
<evidence type="ECO:0000259" key="2">
    <source>
        <dbReference type="PROSITE" id="PS51724"/>
    </source>
</evidence>
<dbReference type="SUPFAM" id="SSF110997">
    <property type="entry name" value="Sporulation related repeat"/>
    <property type="match status" value="1"/>
</dbReference>
<dbReference type="PROSITE" id="PS51724">
    <property type="entry name" value="SPOR"/>
    <property type="match status" value="1"/>
</dbReference>
<protein>
    <submittedName>
        <fullName evidence="3">SpoIID/LytB domain-containing protein</fullName>
    </submittedName>
</protein>
<dbReference type="PANTHER" id="PTHR30032">
    <property type="entry name" value="N-ACETYLMURAMOYL-L-ALANINE AMIDASE-RELATED"/>
    <property type="match status" value="1"/>
</dbReference>
<evidence type="ECO:0000313" key="3">
    <source>
        <dbReference type="EMBL" id="TVY12049.1"/>
    </source>
</evidence>